<evidence type="ECO:0000256" key="2">
    <source>
        <dbReference type="ARBA" id="ARBA00022603"/>
    </source>
</evidence>
<dbReference type="Gene3D" id="1.10.8.590">
    <property type="match status" value="1"/>
</dbReference>
<dbReference type="Gene3D" id="3.40.1280.10">
    <property type="match status" value="1"/>
</dbReference>
<dbReference type="EC" id="2.1.1.200" evidence="5"/>
<protein>
    <recommendedName>
        <fullName evidence="5">tRNA (cytidine/uridine-2'-O-)-methyltransferase TrmJ</fullName>
        <ecNumber evidence="5">2.1.1.200</ecNumber>
    </recommendedName>
    <alternativeName>
        <fullName evidence="5">tRNA (cytidine(32)/uridine(32)-2'-O)-methyltransferase</fullName>
    </alternativeName>
    <alternativeName>
        <fullName evidence="5">tRNA Cm32/Um32 methyltransferase</fullName>
    </alternativeName>
</protein>
<evidence type="ECO:0000256" key="5">
    <source>
        <dbReference type="RuleBase" id="RU362024"/>
    </source>
</evidence>
<comment type="catalytic activity">
    <reaction evidence="5">
        <text>cytidine(32) in tRNA + S-adenosyl-L-methionine = 2'-O-methylcytidine(32) in tRNA + S-adenosyl-L-homocysteine + H(+)</text>
        <dbReference type="Rhea" id="RHEA:42932"/>
        <dbReference type="Rhea" id="RHEA-COMP:10288"/>
        <dbReference type="Rhea" id="RHEA-COMP:10289"/>
        <dbReference type="ChEBI" id="CHEBI:15378"/>
        <dbReference type="ChEBI" id="CHEBI:57856"/>
        <dbReference type="ChEBI" id="CHEBI:59789"/>
        <dbReference type="ChEBI" id="CHEBI:74495"/>
        <dbReference type="ChEBI" id="CHEBI:82748"/>
        <dbReference type="EC" id="2.1.1.200"/>
    </reaction>
</comment>
<keyword evidence="5" id="KW-0963">Cytoplasm</keyword>
<evidence type="ECO:0000256" key="4">
    <source>
        <dbReference type="ARBA" id="ARBA00022691"/>
    </source>
</evidence>
<dbReference type="InterPro" id="IPR004384">
    <property type="entry name" value="RNA_MeTrfase_TrmJ/LasT"/>
</dbReference>
<evidence type="ECO:0000313" key="7">
    <source>
        <dbReference type="EMBL" id="CCK79312.1"/>
    </source>
</evidence>
<evidence type="ECO:0000256" key="3">
    <source>
        <dbReference type="ARBA" id="ARBA00022679"/>
    </source>
</evidence>
<comment type="subcellular location">
    <subcellularLocation>
        <location evidence="5">Cytoplasm</location>
    </subcellularLocation>
</comment>
<evidence type="ECO:0000259" key="6">
    <source>
        <dbReference type="Pfam" id="PF00588"/>
    </source>
</evidence>
<dbReference type="GO" id="GO:0003723">
    <property type="term" value="F:RNA binding"/>
    <property type="evidence" value="ECO:0007669"/>
    <property type="project" value="InterPro"/>
</dbReference>
<keyword evidence="3 7" id="KW-0808">Transferase</keyword>
<sequence length="251" mass="28275">MKPENISIILVEPQGPINIGSVCRTMMNFGFTQLRLVNPTKHYKSLLAKKMALSAFTVLENAAIFDDLSSALSDIQIAFGTTRRFGKYRKNFFTPSGAAEKLGQTNDNTSCALVLGPEDTGLETKDLDLCHHFITIPTHDAYPSMNLSHALAVLLYEVSLKSDKGKKFFDPQPKKLAAGDEIEHMFAHMKKSLVQIDFLDKKNPDHLLRTFRRLFGAAGLTSRDVRIIRGMMSRIDWTEKQRRKYSNVHNG</sequence>
<dbReference type="AlphaFoldDB" id="K0NKP8"/>
<evidence type="ECO:0000256" key="1">
    <source>
        <dbReference type="ARBA" id="ARBA00007228"/>
    </source>
</evidence>
<dbReference type="EMBL" id="FO203503">
    <property type="protein sequence ID" value="CCK79312.1"/>
    <property type="molecule type" value="Genomic_DNA"/>
</dbReference>
<dbReference type="STRING" id="651182.TOL2_C11480"/>
<feature type="domain" description="tRNA/rRNA methyltransferase SpoU type" evidence="6">
    <location>
        <begin position="6"/>
        <end position="156"/>
    </location>
</feature>
<name>K0NKP8_DESTT</name>
<dbReference type="Proteomes" id="UP000007347">
    <property type="component" value="Chromosome"/>
</dbReference>
<dbReference type="GO" id="GO:0160206">
    <property type="term" value="F:tRNA (cytidine(32)/uridine(32)-2'-O)-methyltransferase activity"/>
    <property type="evidence" value="ECO:0007669"/>
    <property type="project" value="UniProtKB-EC"/>
</dbReference>
<evidence type="ECO:0000313" key="8">
    <source>
        <dbReference type="Proteomes" id="UP000007347"/>
    </source>
</evidence>
<organism evidence="7 8">
    <name type="scientific">Desulfobacula toluolica (strain DSM 7467 / Tol2)</name>
    <dbReference type="NCBI Taxonomy" id="651182"/>
    <lineage>
        <taxon>Bacteria</taxon>
        <taxon>Pseudomonadati</taxon>
        <taxon>Thermodesulfobacteriota</taxon>
        <taxon>Desulfobacteria</taxon>
        <taxon>Desulfobacterales</taxon>
        <taxon>Desulfobacteraceae</taxon>
        <taxon>Desulfobacula</taxon>
    </lineage>
</organism>
<accession>K0NKP8</accession>
<keyword evidence="2 5" id="KW-0489">Methyltransferase</keyword>
<dbReference type="OrthoDB" id="9806346at2"/>
<dbReference type="PANTHER" id="PTHR42786">
    <property type="entry name" value="TRNA/RRNA METHYLTRANSFERASE"/>
    <property type="match status" value="1"/>
</dbReference>
<dbReference type="RefSeq" id="WP_014956659.1">
    <property type="nucleotide sequence ID" value="NC_018645.1"/>
</dbReference>
<dbReference type="InterPro" id="IPR001537">
    <property type="entry name" value="SpoU_MeTrfase"/>
</dbReference>
<dbReference type="NCBIfam" id="TIGR00050">
    <property type="entry name" value="rRNA_methyl_1"/>
    <property type="match status" value="1"/>
</dbReference>
<comment type="catalytic activity">
    <reaction evidence="5">
        <text>uridine(32) in tRNA + S-adenosyl-L-methionine = 2'-O-methyluridine(32) in tRNA + S-adenosyl-L-homocysteine + H(+)</text>
        <dbReference type="Rhea" id="RHEA:42936"/>
        <dbReference type="Rhea" id="RHEA-COMP:10107"/>
        <dbReference type="Rhea" id="RHEA-COMP:10290"/>
        <dbReference type="ChEBI" id="CHEBI:15378"/>
        <dbReference type="ChEBI" id="CHEBI:57856"/>
        <dbReference type="ChEBI" id="CHEBI:59789"/>
        <dbReference type="ChEBI" id="CHEBI:65315"/>
        <dbReference type="ChEBI" id="CHEBI:74478"/>
        <dbReference type="EC" id="2.1.1.200"/>
    </reaction>
</comment>
<dbReference type="CDD" id="cd18093">
    <property type="entry name" value="SpoU-like_TrmJ"/>
    <property type="match status" value="1"/>
</dbReference>
<dbReference type="InterPro" id="IPR029028">
    <property type="entry name" value="Alpha/beta_knot_MTases"/>
</dbReference>
<comment type="subunit">
    <text evidence="5">Homodimer.</text>
</comment>
<dbReference type="SUPFAM" id="SSF75217">
    <property type="entry name" value="alpha/beta knot"/>
    <property type="match status" value="1"/>
</dbReference>
<dbReference type="InterPro" id="IPR029026">
    <property type="entry name" value="tRNA_m1G_MTases_N"/>
</dbReference>
<dbReference type="GO" id="GO:0002128">
    <property type="term" value="P:tRNA nucleoside ribose methylation"/>
    <property type="evidence" value="ECO:0007669"/>
    <property type="project" value="TreeGrafter"/>
</dbReference>
<gene>
    <name evidence="7" type="primary">trmH</name>
    <name evidence="5" type="synonym">trmJ</name>
    <name evidence="7" type="ordered locus">TOL2_C11480</name>
</gene>
<dbReference type="Pfam" id="PF00588">
    <property type="entry name" value="SpoU_methylase"/>
    <property type="match status" value="1"/>
</dbReference>
<dbReference type="KEGG" id="dto:TOL2_C11480"/>
<keyword evidence="5" id="KW-0819">tRNA processing</keyword>
<dbReference type="GO" id="GO:0106339">
    <property type="term" value="F:tRNA (cytidine(32)-2'-O)-methyltransferase activity"/>
    <property type="evidence" value="ECO:0007669"/>
    <property type="project" value="RHEA"/>
</dbReference>
<dbReference type="HOGENOM" id="CLU_056931_3_0_7"/>
<dbReference type="GO" id="GO:0005829">
    <property type="term" value="C:cytosol"/>
    <property type="evidence" value="ECO:0007669"/>
    <property type="project" value="TreeGrafter"/>
</dbReference>
<proteinExistence type="inferred from homology"/>
<dbReference type="PANTHER" id="PTHR42786:SF2">
    <property type="entry name" value="TRNA (CYTIDINE_URIDINE-2'-O-)-METHYLTRANSFERASE TRMJ"/>
    <property type="match status" value="1"/>
</dbReference>
<keyword evidence="4 5" id="KW-0949">S-adenosyl-L-methionine</keyword>
<comment type="similarity">
    <text evidence="1">Belongs to the class IV-like SAM-binding methyltransferase superfamily. RNA methyltransferase TrmH family.</text>
</comment>
<reference evidence="7 8" key="1">
    <citation type="journal article" date="2013" name="Environ. Microbiol.">
        <title>Complete genome, catabolic sub-proteomes and key-metabolites of Desulfobacula toluolica Tol2, a marine, aromatic compound-degrading, sulfate-reducing bacterium.</title>
        <authorList>
            <person name="Wohlbrand L."/>
            <person name="Jacob J.H."/>
            <person name="Kube M."/>
            <person name="Mussmann M."/>
            <person name="Jarling R."/>
            <person name="Beck A."/>
            <person name="Amann R."/>
            <person name="Wilkes H."/>
            <person name="Reinhardt R."/>
            <person name="Rabus R."/>
        </authorList>
    </citation>
    <scope>NUCLEOTIDE SEQUENCE [LARGE SCALE GENOMIC DNA]</scope>
    <source>
        <strain evidence="8">DSM 7467 / Tol2</strain>
    </source>
</reference>
<comment type="function">
    <text evidence="5">Catalyzes the formation of 2'O-methylated cytidine (Cm32) or 2'O-methylated uridine (Um32) at position 32 in tRNA.</text>
</comment>
<keyword evidence="8" id="KW-1185">Reference proteome</keyword>
<dbReference type="PIRSF" id="PIRSF004808">
    <property type="entry name" value="LasT"/>
    <property type="match status" value="1"/>
</dbReference>